<dbReference type="OMA" id="GPGNMRA"/>
<dbReference type="Proteomes" id="UP000028999">
    <property type="component" value="Unassembled WGS sequence"/>
</dbReference>
<name>A0A078J0N5_BRANA</name>
<keyword evidence="3" id="KW-1185">Reference proteome</keyword>
<dbReference type="Gramene" id="CDY55282">
    <property type="protein sequence ID" value="CDY55282"/>
    <property type="gene ID" value="GSBRNA2T00016633001"/>
</dbReference>
<protein>
    <submittedName>
        <fullName evidence="2">BnaC05g51770D protein</fullName>
    </submittedName>
</protein>
<evidence type="ECO:0000313" key="2">
    <source>
        <dbReference type="EMBL" id="CDY55282.1"/>
    </source>
</evidence>
<feature type="compositionally biased region" description="Basic and acidic residues" evidence="1">
    <location>
        <begin position="25"/>
        <end position="45"/>
    </location>
</feature>
<proteinExistence type="predicted"/>
<evidence type="ECO:0000256" key="1">
    <source>
        <dbReference type="SAM" id="MobiDB-lite"/>
    </source>
</evidence>
<dbReference type="EMBL" id="LK033391">
    <property type="protein sequence ID" value="CDY55282.1"/>
    <property type="molecule type" value="Genomic_DNA"/>
</dbReference>
<accession>A0A078J0N5</accession>
<evidence type="ECO:0000313" key="3">
    <source>
        <dbReference type="Proteomes" id="UP000028999"/>
    </source>
</evidence>
<reference evidence="2 3" key="1">
    <citation type="journal article" date="2014" name="Science">
        <title>Plant genetics. Early allopolyploid evolution in the post-Neolithic Brassica napus oilseed genome.</title>
        <authorList>
            <person name="Chalhoub B."/>
            <person name="Denoeud F."/>
            <person name="Liu S."/>
            <person name="Parkin I.A."/>
            <person name="Tang H."/>
            <person name="Wang X."/>
            <person name="Chiquet J."/>
            <person name="Belcram H."/>
            <person name="Tong C."/>
            <person name="Samans B."/>
            <person name="Correa M."/>
            <person name="Da Silva C."/>
            <person name="Just J."/>
            <person name="Falentin C."/>
            <person name="Koh C.S."/>
            <person name="Le Clainche I."/>
            <person name="Bernard M."/>
            <person name="Bento P."/>
            <person name="Noel B."/>
            <person name="Labadie K."/>
            <person name="Alberti A."/>
            <person name="Charles M."/>
            <person name="Arnaud D."/>
            <person name="Guo H."/>
            <person name="Daviaud C."/>
            <person name="Alamery S."/>
            <person name="Jabbari K."/>
            <person name="Zhao M."/>
            <person name="Edger P.P."/>
            <person name="Chelaifa H."/>
            <person name="Tack D."/>
            <person name="Lassalle G."/>
            <person name="Mestiri I."/>
            <person name="Schnel N."/>
            <person name="Le Paslier M.C."/>
            <person name="Fan G."/>
            <person name="Renault V."/>
            <person name="Bayer P.E."/>
            <person name="Golicz A.A."/>
            <person name="Manoli S."/>
            <person name="Lee T.H."/>
            <person name="Thi V.H."/>
            <person name="Chalabi S."/>
            <person name="Hu Q."/>
            <person name="Fan C."/>
            <person name="Tollenaere R."/>
            <person name="Lu Y."/>
            <person name="Battail C."/>
            <person name="Shen J."/>
            <person name="Sidebottom C.H."/>
            <person name="Wang X."/>
            <person name="Canaguier A."/>
            <person name="Chauveau A."/>
            <person name="Berard A."/>
            <person name="Deniot G."/>
            <person name="Guan M."/>
            <person name="Liu Z."/>
            <person name="Sun F."/>
            <person name="Lim Y.P."/>
            <person name="Lyons E."/>
            <person name="Town C.D."/>
            <person name="Bancroft I."/>
            <person name="Wang X."/>
            <person name="Meng J."/>
            <person name="Ma J."/>
            <person name="Pires J.C."/>
            <person name="King G.J."/>
            <person name="Brunel D."/>
            <person name="Delourme R."/>
            <person name="Renard M."/>
            <person name="Aury J.M."/>
            <person name="Adams K.L."/>
            <person name="Batley J."/>
            <person name="Snowdon R.J."/>
            <person name="Tost J."/>
            <person name="Edwards D."/>
            <person name="Zhou Y."/>
            <person name="Hua W."/>
            <person name="Sharpe A.G."/>
            <person name="Paterson A.H."/>
            <person name="Guan C."/>
            <person name="Wincker P."/>
        </authorList>
    </citation>
    <scope>NUCLEOTIDE SEQUENCE [LARGE SCALE GENOMIC DNA]</scope>
    <source>
        <strain evidence="3">cv. Darmor-bzh</strain>
    </source>
</reference>
<sequence>MLVVNLYSREDHPEAPNKTQKHKHVDGDKLIEREGKGKTGNERRKTSGTGAEPGPGNMRAGEKRRLERTLEREVF</sequence>
<dbReference type="PaxDb" id="3708-A0A078J0N5"/>
<organism evidence="2 3">
    <name type="scientific">Brassica napus</name>
    <name type="common">Rape</name>
    <dbReference type="NCBI Taxonomy" id="3708"/>
    <lineage>
        <taxon>Eukaryota</taxon>
        <taxon>Viridiplantae</taxon>
        <taxon>Streptophyta</taxon>
        <taxon>Embryophyta</taxon>
        <taxon>Tracheophyta</taxon>
        <taxon>Spermatophyta</taxon>
        <taxon>Magnoliopsida</taxon>
        <taxon>eudicotyledons</taxon>
        <taxon>Gunneridae</taxon>
        <taxon>Pentapetalae</taxon>
        <taxon>rosids</taxon>
        <taxon>malvids</taxon>
        <taxon>Brassicales</taxon>
        <taxon>Brassicaceae</taxon>
        <taxon>Brassiceae</taxon>
        <taxon>Brassica</taxon>
    </lineage>
</organism>
<dbReference type="SMR" id="A0A078J0N5"/>
<feature type="region of interest" description="Disordered" evidence="1">
    <location>
        <begin position="1"/>
        <end position="75"/>
    </location>
</feature>
<dbReference type="AlphaFoldDB" id="A0A078J0N5"/>
<feature type="compositionally biased region" description="Basic and acidic residues" evidence="1">
    <location>
        <begin position="60"/>
        <end position="75"/>
    </location>
</feature>
<gene>
    <name evidence="2" type="primary">BnaC05g51770D</name>
    <name evidence="2" type="ORF">GSBRNA2T00016633001</name>
</gene>